<keyword evidence="1" id="KW-0472">Membrane</keyword>
<evidence type="ECO:0000313" key="3">
    <source>
        <dbReference type="Proteomes" id="UP000636949"/>
    </source>
</evidence>
<organism evidence="2 3">
    <name type="scientific">Cysteiniphilum litorale</name>
    <dbReference type="NCBI Taxonomy" id="2056700"/>
    <lineage>
        <taxon>Bacteria</taxon>
        <taxon>Pseudomonadati</taxon>
        <taxon>Pseudomonadota</taxon>
        <taxon>Gammaproteobacteria</taxon>
        <taxon>Thiotrichales</taxon>
        <taxon>Fastidiosibacteraceae</taxon>
        <taxon>Cysteiniphilum</taxon>
    </lineage>
</organism>
<reference evidence="2" key="2">
    <citation type="submission" date="2020-09" db="EMBL/GenBank/DDBJ databases">
        <authorList>
            <person name="Sun Q."/>
            <person name="Zhou Y."/>
        </authorList>
    </citation>
    <scope>NUCLEOTIDE SEQUENCE</scope>
    <source>
        <strain evidence="2">CGMCC 1.15758</strain>
    </source>
</reference>
<comment type="caution">
    <text evidence="2">The sequence shown here is derived from an EMBL/GenBank/DDBJ whole genome shotgun (WGS) entry which is preliminary data.</text>
</comment>
<dbReference type="AlphaFoldDB" id="A0A8J2Z719"/>
<sequence length="109" mass="11302">MLSVVKQTLKDQLTWASLKSWGIALLVAVLLSLLFVVMGEAAIDKTKIETEVKSAVGAGSWGQIVLGGIALIVSAIFFFMGNIKMALIIFGGVATILGVYNAGALGFGG</sequence>
<proteinExistence type="predicted"/>
<dbReference type="EMBL" id="BMJS01000065">
    <property type="protein sequence ID" value="GGG08162.1"/>
    <property type="molecule type" value="Genomic_DNA"/>
</dbReference>
<keyword evidence="3" id="KW-1185">Reference proteome</keyword>
<feature type="transmembrane region" description="Helical" evidence="1">
    <location>
        <begin position="85"/>
        <end position="107"/>
    </location>
</feature>
<evidence type="ECO:0000313" key="2">
    <source>
        <dbReference type="EMBL" id="GGG08162.1"/>
    </source>
</evidence>
<protein>
    <submittedName>
        <fullName evidence="2">Uncharacterized protein</fullName>
    </submittedName>
</protein>
<name>A0A8J2Z719_9GAMM</name>
<keyword evidence="1" id="KW-1133">Transmembrane helix</keyword>
<dbReference type="Proteomes" id="UP000636949">
    <property type="component" value="Unassembled WGS sequence"/>
</dbReference>
<accession>A0A8J2Z719</accession>
<evidence type="ECO:0000256" key="1">
    <source>
        <dbReference type="SAM" id="Phobius"/>
    </source>
</evidence>
<keyword evidence="1" id="KW-0812">Transmembrane</keyword>
<feature type="transmembrane region" description="Helical" evidence="1">
    <location>
        <begin position="20"/>
        <end position="43"/>
    </location>
</feature>
<gene>
    <name evidence="2" type="ORF">GCM10010995_27130</name>
</gene>
<reference evidence="2" key="1">
    <citation type="journal article" date="2014" name="Int. J. Syst. Evol. Microbiol.">
        <title>Complete genome sequence of Corynebacterium casei LMG S-19264T (=DSM 44701T), isolated from a smear-ripened cheese.</title>
        <authorList>
            <consortium name="US DOE Joint Genome Institute (JGI-PGF)"/>
            <person name="Walter F."/>
            <person name="Albersmeier A."/>
            <person name="Kalinowski J."/>
            <person name="Ruckert C."/>
        </authorList>
    </citation>
    <scope>NUCLEOTIDE SEQUENCE</scope>
    <source>
        <strain evidence="2">CGMCC 1.15758</strain>
    </source>
</reference>
<feature type="transmembrane region" description="Helical" evidence="1">
    <location>
        <begin position="55"/>
        <end position="79"/>
    </location>
</feature>